<dbReference type="Proteomes" id="UP000250078">
    <property type="component" value="Unassembled WGS sequence"/>
</dbReference>
<proteinExistence type="predicted"/>
<dbReference type="EMBL" id="KV748271">
    <property type="protein sequence ID" value="OCK87080.1"/>
    <property type="molecule type" value="Genomic_DNA"/>
</dbReference>
<evidence type="ECO:0000313" key="2">
    <source>
        <dbReference type="Proteomes" id="UP000250078"/>
    </source>
</evidence>
<protein>
    <submittedName>
        <fullName evidence="1">Uncharacterized protein</fullName>
    </submittedName>
</protein>
<feature type="non-terminal residue" evidence="1">
    <location>
        <position position="62"/>
    </location>
</feature>
<name>A0ACC8EL68_9PEZI</name>
<gene>
    <name evidence="1" type="ORF">K441DRAFT_465433</name>
</gene>
<reference evidence="1 2" key="1">
    <citation type="journal article" date="2016" name="Nat. Commun.">
        <title>Ectomycorrhizal ecology is imprinted in the genome of the dominant symbiotic fungus Cenococcum geophilum.</title>
        <authorList>
            <consortium name="DOE Joint Genome Institute"/>
            <person name="Peter M."/>
            <person name="Kohler A."/>
            <person name="Ohm R.A."/>
            <person name="Kuo A."/>
            <person name="Krutzmann J."/>
            <person name="Morin E."/>
            <person name="Arend M."/>
            <person name="Barry K.W."/>
            <person name="Binder M."/>
            <person name="Choi C."/>
            <person name="Clum A."/>
            <person name="Copeland A."/>
            <person name="Grisel N."/>
            <person name="Haridas S."/>
            <person name="Kipfer T."/>
            <person name="LaButti K."/>
            <person name="Lindquist E."/>
            <person name="Lipzen A."/>
            <person name="Maire R."/>
            <person name="Meier B."/>
            <person name="Mihaltcheva S."/>
            <person name="Molinier V."/>
            <person name="Murat C."/>
            <person name="Poggeler S."/>
            <person name="Quandt C.A."/>
            <person name="Sperisen C."/>
            <person name="Tritt A."/>
            <person name="Tisserant E."/>
            <person name="Crous P.W."/>
            <person name="Henrissat B."/>
            <person name="Nehls U."/>
            <person name="Egli S."/>
            <person name="Spatafora J.W."/>
            <person name="Grigoriev I.V."/>
            <person name="Martin F.M."/>
        </authorList>
    </citation>
    <scope>NUCLEOTIDE SEQUENCE [LARGE SCALE GENOMIC DNA]</scope>
    <source>
        <strain evidence="1 2">1.58</strain>
    </source>
</reference>
<accession>A0ACC8EL68</accession>
<feature type="non-terminal residue" evidence="1">
    <location>
        <position position="1"/>
    </location>
</feature>
<sequence>QVTSTLAFIYLINVIYTNLICGNISLDNSLYAKLLNFSSSLLDSSKLSIMVTTSYKYPRAAL</sequence>
<organism evidence="1 2">
    <name type="scientific">Cenococcum geophilum 1.58</name>
    <dbReference type="NCBI Taxonomy" id="794803"/>
    <lineage>
        <taxon>Eukaryota</taxon>
        <taxon>Fungi</taxon>
        <taxon>Dikarya</taxon>
        <taxon>Ascomycota</taxon>
        <taxon>Pezizomycotina</taxon>
        <taxon>Dothideomycetes</taxon>
        <taxon>Pleosporomycetidae</taxon>
        <taxon>Gloniales</taxon>
        <taxon>Gloniaceae</taxon>
        <taxon>Cenococcum</taxon>
    </lineage>
</organism>
<keyword evidence="2" id="KW-1185">Reference proteome</keyword>
<evidence type="ECO:0000313" key="1">
    <source>
        <dbReference type="EMBL" id="OCK87080.1"/>
    </source>
</evidence>